<evidence type="ECO:0000259" key="1">
    <source>
        <dbReference type="PROSITE" id="PS51184"/>
    </source>
</evidence>
<sequence length="337" mass="38746">MSSPAPSLDDWRRWIAENLLLEAPPNALAAKLVEEGFSPEEAVRELEAALVNPYLVGAARMRNRLAKREWTLSVLSDLERMRTGGSVVPRRELLSREEFFEEYYFRNRPVVITGRLASWPALSRWDLEYFRAGYGDRKVEVQFGRETDPEFEINREKHVRTMLFGDYVDLVERAGATNDFYMTANNTGVNREALAGLWDDVETVTEYLDPASPDTGFFWLGPAGTKTPFHHDLTNNFMAQVLGRKKVKLIPMTDTAHVYNHFHCYSQVDGSAIDYDRHPAMRGASVIECTIGPGDLLFIPIGWWHYVEGLEVSVTMSFINFRERNDFSRSYRTYHDL</sequence>
<keyword evidence="3" id="KW-1185">Reference proteome</keyword>
<dbReference type="PANTHER" id="PTHR12461">
    <property type="entry name" value="HYPOXIA-INDUCIBLE FACTOR 1 ALPHA INHIBITOR-RELATED"/>
    <property type="match status" value="1"/>
</dbReference>
<dbReference type="SMART" id="SM00558">
    <property type="entry name" value="JmjC"/>
    <property type="match status" value="1"/>
</dbReference>
<dbReference type="InterPro" id="IPR003347">
    <property type="entry name" value="JmjC_dom"/>
</dbReference>
<accession>A0ABP6GIS9</accession>
<dbReference type="Pfam" id="PF13621">
    <property type="entry name" value="Cupin_8"/>
    <property type="match status" value="1"/>
</dbReference>
<proteinExistence type="predicted"/>
<dbReference type="RefSeq" id="WP_344450123.1">
    <property type="nucleotide sequence ID" value="NZ_BAAATZ010000007.1"/>
</dbReference>
<feature type="domain" description="JmjC" evidence="1">
    <location>
        <begin position="193"/>
        <end position="337"/>
    </location>
</feature>
<dbReference type="Gene3D" id="2.60.120.650">
    <property type="entry name" value="Cupin"/>
    <property type="match status" value="1"/>
</dbReference>
<name>A0ABP6GIS9_9ACTN</name>
<reference evidence="3" key="1">
    <citation type="journal article" date="2019" name="Int. J. Syst. Evol. Microbiol.">
        <title>The Global Catalogue of Microorganisms (GCM) 10K type strain sequencing project: providing services to taxonomists for standard genome sequencing and annotation.</title>
        <authorList>
            <consortium name="The Broad Institute Genomics Platform"/>
            <consortium name="The Broad Institute Genome Sequencing Center for Infectious Disease"/>
            <person name="Wu L."/>
            <person name="Ma J."/>
        </authorList>
    </citation>
    <scope>NUCLEOTIDE SEQUENCE [LARGE SCALE GENOMIC DNA]</scope>
    <source>
        <strain evidence="3">JCM 8201</strain>
    </source>
</reference>
<protein>
    <submittedName>
        <fullName evidence="2">Cupin-like domain-containing protein</fullName>
    </submittedName>
</protein>
<dbReference type="InterPro" id="IPR041667">
    <property type="entry name" value="Cupin_8"/>
</dbReference>
<organism evidence="2 3">
    <name type="scientific">Actinocorallia aurantiaca</name>
    <dbReference type="NCBI Taxonomy" id="46204"/>
    <lineage>
        <taxon>Bacteria</taxon>
        <taxon>Bacillati</taxon>
        <taxon>Actinomycetota</taxon>
        <taxon>Actinomycetes</taxon>
        <taxon>Streptosporangiales</taxon>
        <taxon>Thermomonosporaceae</taxon>
        <taxon>Actinocorallia</taxon>
    </lineage>
</organism>
<dbReference type="Proteomes" id="UP001501842">
    <property type="component" value="Unassembled WGS sequence"/>
</dbReference>
<evidence type="ECO:0000313" key="3">
    <source>
        <dbReference type="Proteomes" id="UP001501842"/>
    </source>
</evidence>
<gene>
    <name evidence="2" type="ORF">GCM10010439_21210</name>
</gene>
<dbReference type="PROSITE" id="PS51184">
    <property type="entry name" value="JMJC"/>
    <property type="match status" value="1"/>
</dbReference>
<evidence type="ECO:0000313" key="2">
    <source>
        <dbReference type="EMBL" id="GAA2724200.1"/>
    </source>
</evidence>
<dbReference type="PANTHER" id="PTHR12461:SF105">
    <property type="entry name" value="HYPOXIA-INDUCIBLE FACTOR 1-ALPHA INHIBITOR"/>
    <property type="match status" value="1"/>
</dbReference>
<dbReference type="SUPFAM" id="SSF51197">
    <property type="entry name" value="Clavaminate synthase-like"/>
    <property type="match status" value="1"/>
</dbReference>
<dbReference type="EMBL" id="BAAATZ010000007">
    <property type="protein sequence ID" value="GAA2724200.1"/>
    <property type="molecule type" value="Genomic_DNA"/>
</dbReference>
<comment type="caution">
    <text evidence="2">The sequence shown here is derived from an EMBL/GenBank/DDBJ whole genome shotgun (WGS) entry which is preliminary data.</text>
</comment>